<dbReference type="GO" id="GO:0046872">
    <property type="term" value="F:metal ion binding"/>
    <property type="evidence" value="ECO:0007669"/>
    <property type="project" value="UniProtKB-KW"/>
</dbReference>
<proteinExistence type="predicted"/>
<sequence length="58" mass="6541">MPDISHTPTRSWLFTPAIRPERFIKAVESAADISIIDLEDSVTPNDKAQARKIAMQFL</sequence>
<dbReference type="Gene3D" id="3.20.20.60">
    <property type="entry name" value="Phosphoenolpyruvate-binding domains"/>
    <property type="match status" value="1"/>
</dbReference>
<dbReference type="InterPro" id="IPR005000">
    <property type="entry name" value="Aldolase/citrate-lyase_domain"/>
</dbReference>
<evidence type="ECO:0000313" key="3">
    <source>
        <dbReference type="EMBL" id="HAD1538045.1"/>
    </source>
</evidence>
<dbReference type="GO" id="GO:0016829">
    <property type="term" value="F:lyase activity"/>
    <property type="evidence" value="ECO:0007669"/>
    <property type="project" value="UniProtKB-KW"/>
</dbReference>
<dbReference type="AlphaFoldDB" id="A0A710EJ95"/>
<reference evidence="3" key="2">
    <citation type="submission" date="2019-08" db="EMBL/GenBank/DDBJ databases">
        <authorList>
            <consortium name="NCBI Pathogen Detection Project"/>
        </authorList>
    </citation>
    <scope>NUCLEOTIDE SEQUENCE</scope>
    <source>
        <strain evidence="3">SSI_AA669</strain>
    </source>
</reference>
<evidence type="ECO:0000259" key="2">
    <source>
        <dbReference type="Pfam" id="PF03328"/>
    </source>
</evidence>
<keyword evidence="3" id="KW-0456">Lyase</keyword>
<dbReference type="InterPro" id="IPR015813">
    <property type="entry name" value="Pyrv/PenolPyrv_kinase-like_dom"/>
</dbReference>
<comment type="caution">
    <text evidence="3">The sequence shown here is derived from an EMBL/GenBank/DDBJ whole genome shotgun (WGS) entry which is preliminary data.</text>
</comment>
<organism evidence="3">
    <name type="scientific">Salmonella typhimurium</name>
    <dbReference type="NCBI Taxonomy" id="90371"/>
    <lineage>
        <taxon>Bacteria</taxon>
        <taxon>Pseudomonadati</taxon>
        <taxon>Pseudomonadota</taxon>
        <taxon>Gammaproteobacteria</taxon>
        <taxon>Enterobacterales</taxon>
        <taxon>Enterobacteriaceae</taxon>
        <taxon>Salmonella</taxon>
    </lineage>
</organism>
<protein>
    <submittedName>
        <fullName evidence="3">CoA ester lyase</fullName>
    </submittedName>
</protein>
<dbReference type="EMBL" id="DAANVF010000007">
    <property type="protein sequence ID" value="HAD1538045.1"/>
    <property type="molecule type" value="Genomic_DNA"/>
</dbReference>
<evidence type="ECO:0000256" key="1">
    <source>
        <dbReference type="ARBA" id="ARBA00022723"/>
    </source>
</evidence>
<name>A0A710EJ95_SALTM</name>
<keyword evidence="1" id="KW-0479">Metal-binding</keyword>
<feature type="domain" description="HpcH/HpaI aldolase/citrate lyase" evidence="2">
    <location>
        <begin position="10"/>
        <end position="57"/>
    </location>
</feature>
<dbReference type="Pfam" id="PF03328">
    <property type="entry name" value="HpcH_HpaI"/>
    <property type="match status" value="1"/>
</dbReference>
<dbReference type="SUPFAM" id="SSF51621">
    <property type="entry name" value="Phosphoenolpyruvate/pyruvate domain"/>
    <property type="match status" value="1"/>
</dbReference>
<dbReference type="InterPro" id="IPR040442">
    <property type="entry name" value="Pyrv_kinase-like_dom_sf"/>
</dbReference>
<reference evidence="3" key="1">
    <citation type="journal article" date="2018" name="Genome Biol.">
        <title>SKESA: strategic k-mer extension for scrupulous assemblies.</title>
        <authorList>
            <person name="Souvorov A."/>
            <person name="Agarwala R."/>
            <person name="Lipman D.J."/>
        </authorList>
    </citation>
    <scope>NUCLEOTIDE SEQUENCE</scope>
    <source>
        <strain evidence="3">SSI_AA669</strain>
    </source>
</reference>
<feature type="non-terminal residue" evidence="3">
    <location>
        <position position="58"/>
    </location>
</feature>
<gene>
    <name evidence="3" type="ORF">G0P52_13925</name>
</gene>
<accession>A0A710EJ95</accession>